<reference evidence="1" key="1">
    <citation type="submission" date="2014-09" db="EMBL/GenBank/DDBJ databases">
        <authorList>
            <person name="Magalhaes I.L.F."/>
            <person name="Oliveira U."/>
            <person name="Santos F.R."/>
            <person name="Vidigal T.H.D.A."/>
            <person name="Brescovit A.D."/>
            <person name="Santos A.J."/>
        </authorList>
    </citation>
    <scope>NUCLEOTIDE SEQUENCE</scope>
    <source>
        <tissue evidence="1">Shoot tissue taken approximately 20 cm above the soil surface</tissue>
    </source>
</reference>
<evidence type="ECO:0000313" key="1">
    <source>
        <dbReference type="EMBL" id="JAD20137.1"/>
    </source>
</evidence>
<proteinExistence type="predicted"/>
<reference evidence="1" key="2">
    <citation type="journal article" date="2015" name="Data Brief">
        <title>Shoot transcriptome of the giant reed, Arundo donax.</title>
        <authorList>
            <person name="Barrero R.A."/>
            <person name="Guerrero F.D."/>
            <person name="Moolhuijzen P."/>
            <person name="Goolsby J.A."/>
            <person name="Tidwell J."/>
            <person name="Bellgard S.E."/>
            <person name="Bellgard M.I."/>
        </authorList>
    </citation>
    <scope>NUCLEOTIDE SEQUENCE</scope>
    <source>
        <tissue evidence="1">Shoot tissue taken approximately 20 cm above the soil surface</tissue>
    </source>
</reference>
<name>A0A0A8Y9V0_ARUDO</name>
<sequence>MQMPIQFLPLMMLRLAGVV</sequence>
<protein>
    <submittedName>
        <fullName evidence="1">Uncharacterized protein</fullName>
    </submittedName>
</protein>
<dbReference type="AlphaFoldDB" id="A0A0A8Y9V0"/>
<organism evidence="1">
    <name type="scientific">Arundo donax</name>
    <name type="common">Giant reed</name>
    <name type="synonym">Donax arundinaceus</name>
    <dbReference type="NCBI Taxonomy" id="35708"/>
    <lineage>
        <taxon>Eukaryota</taxon>
        <taxon>Viridiplantae</taxon>
        <taxon>Streptophyta</taxon>
        <taxon>Embryophyta</taxon>
        <taxon>Tracheophyta</taxon>
        <taxon>Spermatophyta</taxon>
        <taxon>Magnoliopsida</taxon>
        <taxon>Liliopsida</taxon>
        <taxon>Poales</taxon>
        <taxon>Poaceae</taxon>
        <taxon>PACMAD clade</taxon>
        <taxon>Arundinoideae</taxon>
        <taxon>Arundineae</taxon>
        <taxon>Arundo</taxon>
    </lineage>
</organism>
<accession>A0A0A8Y9V0</accession>
<dbReference type="EMBL" id="GBRH01277758">
    <property type="protein sequence ID" value="JAD20137.1"/>
    <property type="molecule type" value="Transcribed_RNA"/>
</dbReference>